<dbReference type="Pfam" id="PF04502">
    <property type="entry name" value="Saf4_Yju2"/>
    <property type="match status" value="1"/>
</dbReference>
<evidence type="ECO:0008006" key="4">
    <source>
        <dbReference type="Google" id="ProtNLM"/>
    </source>
</evidence>
<dbReference type="GO" id="GO:0000398">
    <property type="term" value="P:mRNA splicing, via spliceosome"/>
    <property type="evidence" value="ECO:0007669"/>
    <property type="project" value="InterPro"/>
</dbReference>
<dbReference type="VEuPathDB" id="CryptoDB:GNI_116340"/>
<dbReference type="AlphaFoldDB" id="A0A023B2X8"/>
<evidence type="ECO:0000313" key="2">
    <source>
        <dbReference type="EMBL" id="EZG55194.1"/>
    </source>
</evidence>
<proteinExistence type="predicted"/>
<organism evidence="2 3">
    <name type="scientific">Gregarina niphandrodes</name>
    <name type="common">Septate eugregarine</name>
    <dbReference type="NCBI Taxonomy" id="110365"/>
    <lineage>
        <taxon>Eukaryota</taxon>
        <taxon>Sar</taxon>
        <taxon>Alveolata</taxon>
        <taxon>Apicomplexa</taxon>
        <taxon>Conoidasida</taxon>
        <taxon>Gregarinasina</taxon>
        <taxon>Eugregarinorida</taxon>
        <taxon>Gregarinidae</taxon>
        <taxon>Gregarina</taxon>
    </lineage>
</organism>
<dbReference type="InterPro" id="IPR007590">
    <property type="entry name" value="Saf4/Yju2"/>
</dbReference>
<evidence type="ECO:0000313" key="3">
    <source>
        <dbReference type="Proteomes" id="UP000019763"/>
    </source>
</evidence>
<feature type="region of interest" description="Disordered" evidence="1">
    <location>
        <begin position="240"/>
        <end position="260"/>
    </location>
</feature>
<dbReference type="RefSeq" id="XP_011131721.1">
    <property type="nucleotide sequence ID" value="XM_011133419.1"/>
</dbReference>
<feature type="compositionally biased region" description="Acidic residues" evidence="1">
    <location>
        <begin position="290"/>
        <end position="301"/>
    </location>
</feature>
<reference evidence="2" key="1">
    <citation type="submission" date="2013-12" db="EMBL/GenBank/DDBJ databases">
        <authorList>
            <person name="Omoto C.K."/>
            <person name="Sibley D."/>
            <person name="Venepally P."/>
            <person name="Hadjithomas M."/>
            <person name="Karamycheva S."/>
            <person name="Brunk B."/>
            <person name="Roos D."/>
            <person name="Caler E."/>
            <person name="Lorenzi H."/>
        </authorList>
    </citation>
    <scope>NUCLEOTIDE SEQUENCE</scope>
</reference>
<dbReference type="Proteomes" id="UP000019763">
    <property type="component" value="Unassembled WGS sequence"/>
</dbReference>
<sequence>MSDVKDMNKYYPPDFDPESYHRHKHILKQVGRGRKKSRTGGPSRRGAMELRMLWPFSLVCERCEEVTFVGTKFNSRVERLKTEDYLGIPIWRISGKCHECHAPIVLKTDPKNTDYVIESGGHRLFDAALAAKEIQEEKDRAQHDQQQLGTMEQLERKAINTAQEIQDLESIARLQAINKAFLLSADLVTDQLLETQRVDEDIQKTIRTLRRERELREEELASDIEPPSHIEPASELAFHLPSDHQHPGSNPGDGSNKQHAGNVLGIRVNILHPTTHRKSAPTSLLANYSSEDDDDDDDDDH</sequence>
<gene>
    <name evidence="2" type="ORF">GNI_116340</name>
</gene>
<comment type="caution">
    <text evidence="2">The sequence shown here is derived from an EMBL/GenBank/DDBJ whole genome shotgun (WGS) entry which is preliminary data.</text>
</comment>
<dbReference type="PANTHER" id="PTHR12111">
    <property type="entry name" value="SPLICING FACTOR YJU2"/>
    <property type="match status" value="1"/>
</dbReference>
<dbReference type="eggNOG" id="KOG2989">
    <property type="taxonomic scope" value="Eukaryota"/>
</dbReference>
<accession>A0A023B2X8</accession>
<dbReference type="OrthoDB" id="674963at2759"/>
<dbReference type="PANTHER" id="PTHR12111:SF1">
    <property type="entry name" value="SPLICING FACTOR YJU2"/>
    <property type="match status" value="1"/>
</dbReference>
<keyword evidence="3" id="KW-1185">Reference proteome</keyword>
<evidence type="ECO:0000256" key="1">
    <source>
        <dbReference type="SAM" id="MobiDB-lite"/>
    </source>
</evidence>
<dbReference type="GO" id="GO:0071006">
    <property type="term" value="C:U2-type catalytic step 1 spliceosome"/>
    <property type="evidence" value="ECO:0007669"/>
    <property type="project" value="TreeGrafter"/>
</dbReference>
<feature type="compositionally biased region" description="Polar residues" evidence="1">
    <location>
        <begin position="280"/>
        <end position="289"/>
    </location>
</feature>
<name>A0A023B2X8_GRENI</name>
<dbReference type="EMBL" id="AFNH02000864">
    <property type="protein sequence ID" value="EZG55194.1"/>
    <property type="molecule type" value="Genomic_DNA"/>
</dbReference>
<dbReference type="GeneID" id="22914142"/>
<protein>
    <recommendedName>
        <fullName evidence="4">Splicing factor YJU2</fullName>
    </recommendedName>
</protein>
<feature type="region of interest" description="Disordered" evidence="1">
    <location>
        <begin position="272"/>
        <end position="301"/>
    </location>
</feature>